<keyword evidence="3" id="KW-0804">Transcription</keyword>
<dbReference type="PANTHER" id="PTHR43280">
    <property type="entry name" value="ARAC-FAMILY TRANSCRIPTIONAL REGULATOR"/>
    <property type="match status" value="1"/>
</dbReference>
<dbReference type="AlphaFoldDB" id="A0AB36JHB6"/>
<comment type="caution">
    <text evidence="5">The sequence shown here is derived from an EMBL/GenBank/DDBJ whole genome shotgun (WGS) entry which is preliminary data.</text>
</comment>
<dbReference type="Proteomes" id="UP000187323">
    <property type="component" value="Unassembled WGS sequence"/>
</dbReference>
<dbReference type="SUPFAM" id="SSF46689">
    <property type="entry name" value="Homeodomain-like"/>
    <property type="match status" value="2"/>
</dbReference>
<protein>
    <recommendedName>
        <fullName evidence="4">HTH araC/xylS-type domain-containing protein</fullName>
    </recommendedName>
</protein>
<keyword evidence="2" id="KW-0238">DNA-binding</keyword>
<evidence type="ECO:0000259" key="4">
    <source>
        <dbReference type="PROSITE" id="PS01124"/>
    </source>
</evidence>
<dbReference type="Pfam" id="PF12833">
    <property type="entry name" value="HTH_18"/>
    <property type="match status" value="1"/>
</dbReference>
<dbReference type="Gene3D" id="1.10.10.60">
    <property type="entry name" value="Homeodomain-like"/>
    <property type="match status" value="2"/>
</dbReference>
<dbReference type="PANTHER" id="PTHR43280:SF28">
    <property type="entry name" value="HTH-TYPE TRANSCRIPTIONAL ACTIVATOR RHAS"/>
    <property type="match status" value="1"/>
</dbReference>
<gene>
    <name evidence="5" type="ORF">BSK47_03680</name>
</gene>
<evidence type="ECO:0000313" key="6">
    <source>
        <dbReference type="Proteomes" id="UP000187323"/>
    </source>
</evidence>
<evidence type="ECO:0000313" key="5">
    <source>
        <dbReference type="EMBL" id="OME23566.1"/>
    </source>
</evidence>
<dbReference type="PROSITE" id="PS01124">
    <property type="entry name" value="HTH_ARAC_FAMILY_2"/>
    <property type="match status" value="1"/>
</dbReference>
<evidence type="ECO:0000256" key="1">
    <source>
        <dbReference type="ARBA" id="ARBA00023015"/>
    </source>
</evidence>
<evidence type="ECO:0000256" key="3">
    <source>
        <dbReference type="ARBA" id="ARBA00023163"/>
    </source>
</evidence>
<dbReference type="PROSITE" id="PS00041">
    <property type="entry name" value="HTH_ARAC_FAMILY_1"/>
    <property type="match status" value="1"/>
</dbReference>
<sequence length="247" mass="29123">MRINTIISGVVIFPGESEKWFTNKNDYIYIKSDGDINVRYNRISTKLTEDMSGLYQCRYGPFTIQNIGKRPVNLQIIKFTCEIRMQKDFFAIDFDQTPFVSVLTNRQPTEVNYSDIIKVLENIQKPQPFQESRDHIDPRLIHLNRYIRKNYKSAITLQELADYVGVHPTYLSNTYSKVFKIPPIYFVNQLRMQDAMDLLVQPDLTINDISTMVGYNSLSQFSSIFKRFYSKSPREYREEALIKNHFH</sequence>
<dbReference type="EMBL" id="MPTO01000003">
    <property type="protein sequence ID" value="OME23566.1"/>
    <property type="molecule type" value="Genomic_DNA"/>
</dbReference>
<dbReference type="RefSeq" id="WP_076133552.1">
    <property type="nucleotide sequence ID" value="NZ_MPTO01000003.1"/>
</dbReference>
<dbReference type="PRINTS" id="PR00032">
    <property type="entry name" value="HTHARAC"/>
</dbReference>
<proteinExistence type="predicted"/>
<evidence type="ECO:0000256" key="2">
    <source>
        <dbReference type="ARBA" id="ARBA00023125"/>
    </source>
</evidence>
<keyword evidence="1" id="KW-0805">Transcription regulation</keyword>
<dbReference type="SMART" id="SM00342">
    <property type="entry name" value="HTH_ARAC"/>
    <property type="match status" value="1"/>
</dbReference>
<feature type="domain" description="HTH araC/xylS-type" evidence="4">
    <location>
        <begin position="141"/>
        <end position="239"/>
    </location>
</feature>
<dbReference type="InterPro" id="IPR020449">
    <property type="entry name" value="Tscrpt_reg_AraC-type_HTH"/>
</dbReference>
<dbReference type="InterPro" id="IPR018062">
    <property type="entry name" value="HTH_AraC-typ_CS"/>
</dbReference>
<reference evidence="5 6" key="1">
    <citation type="submission" date="2016-10" db="EMBL/GenBank/DDBJ databases">
        <title>Paenibacillus species isolates.</title>
        <authorList>
            <person name="Beno S.M."/>
        </authorList>
    </citation>
    <scope>NUCLEOTIDE SEQUENCE [LARGE SCALE GENOMIC DNA]</scope>
    <source>
        <strain evidence="5 6">FSL H7-0918</strain>
    </source>
</reference>
<accession>A0AB36JHB6</accession>
<name>A0AB36JHB6_9BACL</name>
<dbReference type="InterPro" id="IPR009057">
    <property type="entry name" value="Homeodomain-like_sf"/>
</dbReference>
<dbReference type="GO" id="GO:0043565">
    <property type="term" value="F:sequence-specific DNA binding"/>
    <property type="evidence" value="ECO:0007669"/>
    <property type="project" value="InterPro"/>
</dbReference>
<organism evidence="5 6">
    <name type="scientific">Paenibacillus odorifer</name>
    <dbReference type="NCBI Taxonomy" id="189426"/>
    <lineage>
        <taxon>Bacteria</taxon>
        <taxon>Bacillati</taxon>
        <taxon>Bacillota</taxon>
        <taxon>Bacilli</taxon>
        <taxon>Bacillales</taxon>
        <taxon>Paenibacillaceae</taxon>
        <taxon>Paenibacillus</taxon>
    </lineage>
</organism>
<dbReference type="InterPro" id="IPR018060">
    <property type="entry name" value="HTH_AraC"/>
</dbReference>
<dbReference type="GO" id="GO:0003700">
    <property type="term" value="F:DNA-binding transcription factor activity"/>
    <property type="evidence" value="ECO:0007669"/>
    <property type="project" value="InterPro"/>
</dbReference>